<keyword evidence="11" id="KW-0511">Multifunctional enzyme</keyword>
<keyword evidence="7" id="KW-0808">Transferase</keyword>
<evidence type="ECO:0000256" key="10">
    <source>
        <dbReference type="ARBA" id="ARBA00022984"/>
    </source>
</evidence>
<dbReference type="GO" id="GO:0008955">
    <property type="term" value="F:peptidoglycan glycosyltransferase activity"/>
    <property type="evidence" value="ECO:0007669"/>
    <property type="project" value="UniProtKB-EC"/>
</dbReference>
<feature type="region of interest" description="Disordered" evidence="15">
    <location>
        <begin position="594"/>
        <end position="648"/>
    </location>
</feature>
<sequence length="648" mass="70114">MLLRRNASAPPAAALPPPPTPWRARVVKRALKLGALILVLLIAWLAFTTPLSRSLQPIAAPSITLLSAEGEPIARRGAIIEAPVHVADLPPYVGQAFISIEDRRFFHHIGIDPWGIARAMLRNLRLGRVREGGSTLTQQLARTSFLSPDRTFGRKAQEALITLWLEAWLTKEEILDRYLSNAYFGDNVYGLRAAAHHYFNTDPERLTLAQAAMLAGVVNAPSRLAPTGNLEGAQQRSRRVLRMMAEVGYISEAKARNTTLARVRRAPDGDVPTGTYFADWVLPQTGALEDEAYGERQIHTTLEGDMQRYAVRAIRRANLGGAQAALVAMRLDGRVVAMVGGRDYSQSAFNRATQARRQPGSAFKPFVYLAAFRAGMTPNTPVNDVPIRLGNWEPANYGNSYRGRELLRDAFAESSNSVAVQTQERVGRRNVIRAARDLGITSPLRADPSLALGTNGVSLIELTAAYAGIASGRYPIRAHGLTEPSPGWLGWGAEPLHRGHYFPMLRDVMYAVTQRGTGRAARLSIPTFGKTGTTSDYRDAWFVGFAGDLVVGIWVGNDDNTPLPGTTGGGLPARIWRAFMVDALGIRPARAPAVPLSQTDRTSSAPANVQAPPPEPQAPAPQVPDNAAPIPVGPAPQPGGATQRPPTN</sequence>
<feature type="domain" description="Penicillin-binding protein transpeptidase" evidence="17">
    <location>
        <begin position="331"/>
        <end position="579"/>
    </location>
</feature>
<evidence type="ECO:0000256" key="6">
    <source>
        <dbReference type="ARBA" id="ARBA00022676"/>
    </source>
</evidence>
<proteinExistence type="inferred from homology"/>
<evidence type="ECO:0000256" key="5">
    <source>
        <dbReference type="ARBA" id="ARBA00022670"/>
    </source>
</evidence>
<feature type="transmembrane region" description="Helical" evidence="16">
    <location>
        <begin position="30"/>
        <end position="47"/>
    </location>
</feature>
<feature type="compositionally biased region" description="Pro residues" evidence="15">
    <location>
        <begin position="611"/>
        <end position="622"/>
    </location>
</feature>
<dbReference type="FunFam" id="1.10.3810.10:FF:000001">
    <property type="entry name" value="Penicillin-binding protein 1A"/>
    <property type="match status" value="1"/>
</dbReference>
<accession>A0A5C6TTZ2</accession>
<dbReference type="InterPro" id="IPR023346">
    <property type="entry name" value="Lysozyme-like_dom_sf"/>
</dbReference>
<evidence type="ECO:0000256" key="8">
    <source>
        <dbReference type="ARBA" id="ARBA00022801"/>
    </source>
</evidence>
<dbReference type="GO" id="GO:0006508">
    <property type="term" value="P:proteolysis"/>
    <property type="evidence" value="ECO:0007669"/>
    <property type="project" value="UniProtKB-KW"/>
</dbReference>
<dbReference type="GO" id="GO:0008360">
    <property type="term" value="P:regulation of cell shape"/>
    <property type="evidence" value="ECO:0007669"/>
    <property type="project" value="UniProtKB-KW"/>
</dbReference>
<evidence type="ECO:0000256" key="14">
    <source>
        <dbReference type="ARBA" id="ARBA00049902"/>
    </source>
</evidence>
<keyword evidence="9" id="KW-0133">Cell shape</keyword>
<comment type="caution">
    <text evidence="19">The sequence shown here is derived from an EMBL/GenBank/DDBJ whole genome shotgun (WGS) entry which is preliminary data.</text>
</comment>
<dbReference type="GO" id="GO:0008658">
    <property type="term" value="F:penicillin binding"/>
    <property type="evidence" value="ECO:0007669"/>
    <property type="project" value="InterPro"/>
</dbReference>
<dbReference type="EMBL" id="VOQQ01000001">
    <property type="protein sequence ID" value="TXC63904.1"/>
    <property type="molecule type" value="Genomic_DNA"/>
</dbReference>
<dbReference type="RefSeq" id="WP_147043312.1">
    <property type="nucleotide sequence ID" value="NZ_BAABIR010000004.1"/>
</dbReference>
<evidence type="ECO:0000313" key="19">
    <source>
        <dbReference type="EMBL" id="TXC63904.1"/>
    </source>
</evidence>
<keyword evidence="16" id="KW-0472">Membrane</keyword>
<keyword evidence="16" id="KW-0812">Transmembrane</keyword>
<dbReference type="InterPro" id="IPR001264">
    <property type="entry name" value="Glyco_trans_51"/>
</dbReference>
<comment type="catalytic activity">
    <reaction evidence="13">
        <text>Preferential cleavage: (Ac)2-L-Lys-D-Ala-|-D-Ala. Also transpeptidation of peptidyl-alanyl moieties that are N-acyl substituents of D-alanine.</text>
        <dbReference type="EC" id="3.4.16.4"/>
    </reaction>
</comment>
<dbReference type="GO" id="GO:0009252">
    <property type="term" value="P:peptidoglycan biosynthetic process"/>
    <property type="evidence" value="ECO:0007669"/>
    <property type="project" value="UniProtKB-UniPathway"/>
</dbReference>
<evidence type="ECO:0000256" key="13">
    <source>
        <dbReference type="ARBA" id="ARBA00034000"/>
    </source>
</evidence>
<organism evidence="19 20">
    <name type="scientific">Allosphingosinicella ginsenosidimutans</name>
    <dbReference type="NCBI Taxonomy" id="1176539"/>
    <lineage>
        <taxon>Bacteria</taxon>
        <taxon>Pseudomonadati</taxon>
        <taxon>Pseudomonadota</taxon>
        <taxon>Alphaproteobacteria</taxon>
        <taxon>Sphingomonadales</taxon>
        <taxon>Sphingomonadaceae</taxon>
        <taxon>Allosphingosinicella</taxon>
    </lineage>
</organism>
<evidence type="ECO:0000256" key="12">
    <source>
        <dbReference type="ARBA" id="ARBA00023316"/>
    </source>
</evidence>
<dbReference type="Pfam" id="PF00912">
    <property type="entry name" value="Transgly"/>
    <property type="match status" value="1"/>
</dbReference>
<dbReference type="GO" id="GO:0030288">
    <property type="term" value="C:outer membrane-bounded periplasmic space"/>
    <property type="evidence" value="ECO:0007669"/>
    <property type="project" value="TreeGrafter"/>
</dbReference>
<evidence type="ECO:0000256" key="11">
    <source>
        <dbReference type="ARBA" id="ARBA00023268"/>
    </source>
</evidence>
<dbReference type="InterPro" id="IPR036950">
    <property type="entry name" value="PBP_transglycosylase"/>
</dbReference>
<gene>
    <name evidence="19" type="ORF">FRZ32_09695</name>
</gene>
<comment type="similarity">
    <text evidence="3">In the N-terminal section; belongs to the glycosyltransferase 51 family.</text>
</comment>
<keyword evidence="5" id="KW-0645">Protease</keyword>
<evidence type="ECO:0000256" key="7">
    <source>
        <dbReference type="ARBA" id="ARBA00022679"/>
    </source>
</evidence>
<dbReference type="InterPro" id="IPR050396">
    <property type="entry name" value="Glycosyltr_51/Transpeptidase"/>
</dbReference>
<evidence type="ECO:0000256" key="1">
    <source>
        <dbReference type="ARBA" id="ARBA00004752"/>
    </source>
</evidence>
<dbReference type="OrthoDB" id="9766909at2"/>
<dbReference type="Proteomes" id="UP000321249">
    <property type="component" value="Unassembled WGS sequence"/>
</dbReference>
<dbReference type="GO" id="GO:0009002">
    <property type="term" value="F:serine-type D-Ala-D-Ala carboxypeptidase activity"/>
    <property type="evidence" value="ECO:0007669"/>
    <property type="project" value="UniProtKB-EC"/>
</dbReference>
<comment type="catalytic activity">
    <reaction evidence="14">
        <text>[GlcNAc-(1-&gt;4)-Mur2Ac(oyl-L-Ala-gamma-D-Glu-L-Lys-D-Ala-D-Ala)](n)-di-trans,octa-cis-undecaprenyl diphosphate + beta-D-GlcNAc-(1-&gt;4)-Mur2Ac(oyl-L-Ala-gamma-D-Glu-L-Lys-D-Ala-D-Ala)-di-trans,octa-cis-undecaprenyl diphosphate = [GlcNAc-(1-&gt;4)-Mur2Ac(oyl-L-Ala-gamma-D-Glu-L-Lys-D-Ala-D-Ala)](n+1)-di-trans,octa-cis-undecaprenyl diphosphate + di-trans,octa-cis-undecaprenyl diphosphate + H(+)</text>
        <dbReference type="Rhea" id="RHEA:23708"/>
        <dbReference type="Rhea" id="RHEA-COMP:9602"/>
        <dbReference type="Rhea" id="RHEA-COMP:9603"/>
        <dbReference type="ChEBI" id="CHEBI:15378"/>
        <dbReference type="ChEBI" id="CHEBI:58405"/>
        <dbReference type="ChEBI" id="CHEBI:60033"/>
        <dbReference type="ChEBI" id="CHEBI:78435"/>
        <dbReference type="EC" id="2.4.99.28"/>
    </reaction>
</comment>
<feature type="domain" description="Glycosyl transferase family 51" evidence="18">
    <location>
        <begin position="81"/>
        <end position="244"/>
    </location>
</feature>
<dbReference type="InterPro" id="IPR001460">
    <property type="entry name" value="PCN-bd_Tpept"/>
</dbReference>
<dbReference type="AlphaFoldDB" id="A0A5C6TTZ2"/>
<keyword evidence="12" id="KW-0961">Cell wall biogenesis/degradation</keyword>
<comment type="pathway">
    <text evidence="1">Cell wall biogenesis; peptidoglycan biosynthesis.</text>
</comment>
<reference evidence="19 20" key="1">
    <citation type="journal article" date="2015" name="J. Microbiol.">
        <title>Sphingosinicella ginsenosidimutans sp. nov., with ginsenoside converting activity.</title>
        <authorList>
            <person name="Kim J.K."/>
            <person name="Kang M.S."/>
            <person name="Park S.C."/>
            <person name="Kim K.M."/>
            <person name="Choi K."/>
            <person name="Yoon M.H."/>
            <person name="Im W.T."/>
        </authorList>
    </citation>
    <scope>NUCLEOTIDE SEQUENCE [LARGE SCALE GENOMIC DNA]</scope>
    <source>
        <strain evidence="19 20">BS-11</strain>
    </source>
</reference>
<dbReference type="UniPathway" id="UPA00219"/>
<keyword evidence="20" id="KW-1185">Reference proteome</keyword>
<evidence type="ECO:0000259" key="17">
    <source>
        <dbReference type="Pfam" id="PF00905"/>
    </source>
</evidence>
<dbReference type="GO" id="GO:0071555">
    <property type="term" value="P:cell wall organization"/>
    <property type="evidence" value="ECO:0007669"/>
    <property type="project" value="UniProtKB-KW"/>
</dbReference>
<comment type="similarity">
    <text evidence="2">In the C-terminal section; belongs to the transpeptidase family.</text>
</comment>
<dbReference type="SUPFAM" id="SSF53955">
    <property type="entry name" value="Lysozyme-like"/>
    <property type="match status" value="1"/>
</dbReference>
<keyword evidence="10" id="KW-0573">Peptidoglycan synthesis</keyword>
<evidence type="ECO:0000256" key="15">
    <source>
        <dbReference type="SAM" id="MobiDB-lite"/>
    </source>
</evidence>
<evidence type="ECO:0000256" key="16">
    <source>
        <dbReference type="SAM" id="Phobius"/>
    </source>
</evidence>
<dbReference type="Gene3D" id="3.40.710.10">
    <property type="entry name" value="DD-peptidase/beta-lactamase superfamily"/>
    <property type="match status" value="1"/>
</dbReference>
<dbReference type="PANTHER" id="PTHR32282">
    <property type="entry name" value="BINDING PROTEIN TRANSPEPTIDASE, PUTATIVE-RELATED"/>
    <property type="match status" value="1"/>
</dbReference>
<dbReference type="PANTHER" id="PTHR32282:SF33">
    <property type="entry name" value="PEPTIDOGLYCAN GLYCOSYLTRANSFERASE"/>
    <property type="match status" value="1"/>
</dbReference>
<name>A0A5C6TTZ2_9SPHN</name>
<keyword evidence="4" id="KW-0121">Carboxypeptidase</keyword>
<evidence type="ECO:0000256" key="3">
    <source>
        <dbReference type="ARBA" id="ARBA00007739"/>
    </source>
</evidence>
<evidence type="ECO:0000256" key="4">
    <source>
        <dbReference type="ARBA" id="ARBA00022645"/>
    </source>
</evidence>
<keyword evidence="6" id="KW-0328">Glycosyltransferase</keyword>
<dbReference type="SUPFAM" id="SSF56601">
    <property type="entry name" value="beta-lactamase/transpeptidase-like"/>
    <property type="match status" value="1"/>
</dbReference>
<dbReference type="Pfam" id="PF00905">
    <property type="entry name" value="Transpeptidase"/>
    <property type="match status" value="1"/>
</dbReference>
<dbReference type="InterPro" id="IPR012338">
    <property type="entry name" value="Beta-lactam/transpept-like"/>
</dbReference>
<keyword evidence="8" id="KW-0378">Hydrolase</keyword>
<keyword evidence="16" id="KW-1133">Transmembrane helix</keyword>
<evidence type="ECO:0000259" key="18">
    <source>
        <dbReference type="Pfam" id="PF00912"/>
    </source>
</evidence>
<protein>
    <submittedName>
        <fullName evidence="19">Penicillin-binding protein</fullName>
    </submittedName>
</protein>
<evidence type="ECO:0000256" key="9">
    <source>
        <dbReference type="ARBA" id="ARBA00022960"/>
    </source>
</evidence>
<evidence type="ECO:0000313" key="20">
    <source>
        <dbReference type="Proteomes" id="UP000321249"/>
    </source>
</evidence>
<evidence type="ECO:0000256" key="2">
    <source>
        <dbReference type="ARBA" id="ARBA00007090"/>
    </source>
</evidence>
<dbReference type="Gene3D" id="1.10.3810.10">
    <property type="entry name" value="Biosynthetic peptidoglycan transglycosylase-like"/>
    <property type="match status" value="1"/>
</dbReference>